<proteinExistence type="predicted"/>
<sequence>MFKFLQKSKNTDDDFLIKKREEVSKAIDENIKIAEADIENIKNLILQNEKYKTDFFNSLYNVSIYTSIFDMDVSILSEKYVLAKREYEKKLFCRTLALTIIEFLDDINPLLGRDLSNQLAEANLNSHIQPLRSISKKFAKYKTDNEQYLRVIRNKTIAHKSTDALELHTFITEIDNDKIYQLTIDLKEITTEFARLTTKIIYSIISFMKKDIKKRSKR</sequence>
<evidence type="ECO:0000313" key="2">
    <source>
        <dbReference type="Proteomes" id="UP000548067"/>
    </source>
</evidence>
<dbReference type="EMBL" id="JABCJF010000005">
    <property type="protein sequence ID" value="NMR34779.1"/>
    <property type="molecule type" value="Genomic_DNA"/>
</dbReference>
<accession>A0A848N8U8</accession>
<name>A0A848N8U8_9FLAO</name>
<dbReference type="RefSeq" id="WP_169321541.1">
    <property type="nucleotide sequence ID" value="NZ_JABCJF010000005.1"/>
</dbReference>
<protein>
    <recommendedName>
        <fullName evidence="3">Cthe-2314-like HEPN domain-containing protein</fullName>
    </recommendedName>
</protein>
<dbReference type="Proteomes" id="UP000548067">
    <property type="component" value="Unassembled WGS sequence"/>
</dbReference>
<evidence type="ECO:0008006" key="3">
    <source>
        <dbReference type="Google" id="ProtNLM"/>
    </source>
</evidence>
<dbReference type="AlphaFoldDB" id="A0A848N8U8"/>
<reference evidence="1 2" key="1">
    <citation type="submission" date="2020-04" db="EMBL/GenBank/DDBJ databases">
        <title>Genome analysis and antimicrobial resistance characteristics of Chryseobacterium aquaticum isolated from farmed salmonids.</title>
        <authorList>
            <person name="Saticioglu I.B."/>
            <person name="Duman M."/>
            <person name="Altun S."/>
        </authorList>
    </citation>
    <scope>NUCLEOTIDE SEQUENCE [LARGE SCALE GENOMIC DNA]</scope>
    <source>
        <strain evidence="1 2">C-174</strain>
    </source>
</reference>
<evidence type="ECO:0000313" key="1">
    <source>
        <dbReference type="EMBL" id="NMR34779.1"/>
    </source>
</evidence>
<gene>
    <name evidence="1" type="ORF">HIO71_11315</name>
</gene>
<comment type="caution">
    <text evidence="1">The sequence shown here is derived from an EMBL/GenBank/DDBJ whole genome shotgun (WGS) entry which is preliminary data.</text>
</comment>
<organism evidence="1 2">
    <name type="scientific">Chryseobacterium aquaticum</name>
    <dbReference type="NCBI Taxonomy" id="452084"/>
    <lineage>
        <taxon>Bacteria</taxon>
        <taxon>Pseudomonadati</taxon>
        <taxon>Bacteroidota</taxon>
        <taxon>Flavobacteriia</taxon>
        <taxon>Flavobacteriales</taxon>
        <taxon>Weeksellaceae</taxon>
        <taxon>Chryseobacterium group</taxon>
        <taxon>Chryseobacterium</taxon>
    </lineage>
</organism>